<feature type="region of interest" description="Disordered" evidence="1">
    <location>
        <begin position="328"/>
        <end position="368"/>
    </location>
</feature>
<dbReference type="VEuPathDB" id="ToxoDB:TGP89_259970"/>
<organism evidence="2 3">
    <name type="scientific">Toxoplasma gondii p89</name>
    <dbReference type="NCBI Taxonomy" id="943119"/>
    <lineage>
        <taxon>Eukaryota</taxon>
        <taxon>Sar</taxon>
        <taxon>Alveolata</taxon>
        <taxon>Apicomplexa</taxon>
        <taxon>Conoidasida</taxon>
        <taxon>Coccidia</taxon>
        <taxon>Eucoccidiorida</taxon>
        <taxon>Eimeriorina</taxon>
        <taxon>Sarcocystidae</taxon>
        <taxon>Toxoplasma</taxon>
    </lineage>
</organism>
<dbReference type="AlphaFoldDB" id="A0A086K715"/>
<evidence type="ECO:0000313" key="3">
    <source>
        <dbReference type="Proteomes" id="UP000028828"/>
    </source>
</evidence>
<feature type="region of interest" description="Disordered" evidence="1">
    <location>
        <begin position="91"/>
        <end position="131"/>
    </location>
</feature>
<dbReference type="OrthoDB" id="331381at2759"/>
<dbReference type="EMBL" id="AEYI02001212">
    <property type="protein sequence ID" value="KFG40183.1"/>
    <property type="molecule type" value="Genomic_DNA"/>
</dbReference>
<sequence>MTTELFVRLHALRFLGVSTFSHFPAFSCFCRHISFLRERVPAYDPLHMRRMWSPTGFDRQGPQSPGGLGASDLPEGAFSCSLFSTPRALENSSTRSSLSEKEVPSESCEKTAKASLPGLRMEETQRASGNVFRPFRSQHHWRSSPSFTSFGSSQDLSSSPLYRFSNVSSNPQFFSSRTLGATSCETRRRLSVPEDSLSGGSVPLISCDSKTSVVLSPLCLPSLAGYPPGVCTPRSPKGGESSTRQSISSVSTDAFSLKSITPRNSASSFWTDSGCLTPFGSVSPGALSRPLGHPPSTGSYEKSAKSLSACRSCPASVFAAYATEAESLGADDDLEQPEEESSETDDGESALRRPVSQSGVSGPTGRVRDSRLCVDVSPARSVFFVPSYLREKACKRECVLTCVPALSPLKGITLPRLGESSRCAFWAIPMNGDAEERQRKAGRSEEGGLSSGGIPANAGDNKKGTDLPAGSLASRGSEDAHSRPVATERQGPALSGDAWTGALRQPAHAGHTGTRTTSDGSGRRNSCDLSISTDMSQTEEKAASRIARRAGGDVSAADFPARQSNGALPQEVDKIDWSAEMETRQGSNGIWASFQLICKVKTIEKASLVLP</sequence>
<feature type="compositionally biased region" description="Basic and acidic residues" evidence="1">
    <location>
        <begin position="435"/>
        <end position="446"/>
    </location>
</feature>
<gene>
    <name evidence="2" type="ORF">TGP89_259970</name>
</gene>
<evidence type="ECO:0000256" key="1">
    <source>
        <dbReference type="SAM" id="MobiDB-lite"/>
    </source>
</evidence>
<proteinExistence type="predicted"/>
<feature type="compositionally biased region" description="Basic and acidic residues" evidence="1">
    <location>
        <begin position="98"/>
        <end position="112"/>
    </location>
</feature>
<feature type="compositionally biased region" description="Polar residues" evidence="1">
    <location>
        <begin position="527"/>
        <end position="536"/>
    </location>
</feature>
<accession>A0A086K715</accession>
<dbReference type="Proteomes" id="UP000028828">
    <property type="component" value="Unassembled WGS sequence"/>
</dbReference>
<reference evidence="2 3" key="1">
    <citation type="submission" date="2014-03" db="EMBL/GenBank/DDBJ databases">
        <authorList>
            <person name="Sibley D."/>
            <person name="Venepally P."/>
            <person name="Karamycheva S."/>
            <person name="Hadjithomas M."/>
            <person name="Khan A."/>
            <person name="Brunk B."/>
            <person name="Roos D."/>
            <person name="Caler E."/>
            <person name="Lorenzi H."/>
        </authorList>
    </citation>
    <scope>NUCLEOTIDE SEQUENCE [LARGE SCALE GENOMIC DNA]</scope>
    <source>
        <strain evidence="3">p89</strain>
    </source>
</reference>
<protein>
    <submittedName>
        <fullName evidence="2">Uncharacterized protein</fullName>
    </submittedName>
</protein>
<name>A0A086K715_TOXGO</name>
<feature type="compositionally biased region" description="Acidic residues" evidence="1">
    <location>
        <begin position="329"/>
        <end position="348"/>
    </location>
</feature>
<evidence type="ECO:0000313" key="2">
    <source>
        <dbReference type="EMBL" id="KFG40183.1"/>
    </source>
</evidence>
<feature type="region of interest" description="Disordered" evidence="1">
    <location>
        <begin position="435"/>
        <end position="546"/>
    </location>
</feature>
<comment type="caution">
    <text evidence="2">The sequence shown here is derived from an EMBL/GenBank/DDBJ whole genome shotgun (WGS) entry which is preliminary data.</text>
</comment>